<comment type="subcellular location">
    <subcellularLocation>
        <location evidence="1">Nucleus</location>
    </subcellularLocation>
</comment>
<keyword evidence="6" id="KW-0539">Nucleus</keyword>
<dbReference type="PROSITE" id="PS00028">
    <property type="entry name" value="ZINC_FINGER_C2H2_1"/>
    <property type="match status" value="7"/>
</dbReference>
<dbReference type="SUPFAM" id="SSF57667">
    <property type="entry name" value="beta-beta-alpha zinc fingers"/>
    <property type="match status" value="4"/>
</dbReference>
<evidence type="ECO:0000256" key="8">
    <source>
        <dbReference type="SAM" id="MobiDB-lite"/>
    </source>
</evidence>
<dbReference type="VEuPathDB" id="VectorBase:GPPI007394"/>
<dbReference type="EnsemblMetazoa" id="GPPI007394-RA">
    <property type="protein sequence ID" value="GPPI007394-PA"/>
    <property type="gene ID" value="GPPI007394"/>
</dbReference>
<dbReference type="Gene3D" id="3.30.160.60">
    <property type="entry name" value="Classic Zinc Finger"/>
    <property type="match status" value="7"/>
</dbReference>
<evidence type="ECO:0000313" key="10">
    <source>
        <dbReference type="EnsemblMetazoa" id="GPPI007394-PA"/>
    </source>
</evidence>
<feature type="region of interest" description="Disordered" evidence="8">
    <location>
        <begin position="28"/>
        <end position="112"/>
    </location>
</feature>
<keyword evidence="5" id="KW-0862">Zinc</keyword>
<sequence length="508" mass="58190">MEASLSFKIENFSLAVVQINMENSAKASKLVKADTTAKKAVKSKNNPGKSRKRKNSTSSADAKNVPKNDGKSIAKRAKKGAKPSTTIKKTPGTTPKPDAAPAKNVPKKKNNPVGIEDNMLHFSKCGEIFYDTLTTPDISVSFHCSFCRKTFVDLFAFLRHLKNDHYIPPASITAEFPSSIVKEEPRTEETSLLIVKQETQTEEIPLLIVKQEPQIQETPLVIIKEEHQREDIPLVNDSNGSEYIVEDASSLLECVLKGNEVRIENDHELQDISSDDCDLQSKRIGENRKPREYACPQCPKVFKKKWDLKQHLHIHEGMKPYQCEHCLVSFASKSNLISHVKRHNEERSFECHYCTRSFTSINERDIHERSHTGERPYVCELCGKDYTAASHLSNHQRREHLDEGNFVCDICEKRFIRASQLRMHHSNIHSEVPRNHICMICNAAFKKKITLTQHLRIHREKTYKCLECGKKFAQHSGLYSHRKIHEKQRESLLTDKIKQENSEEVFGR</sequence>
<evidence type="ECO:0000256" key="1">
    <source>
        <dbReference type="ARBA" id="ARBA00004123"/>
    </source>
</evidence>
<evidence type="ECO:0000256" key="5">
    <source>
        <dbReference type="ARBA" id="ARBA00022833"/>
    </source>
</evidence>
<keyword evidence="4 7" id="KW-0863">Zinc-finger</keyword>
<evidence type="ECO:0000313" key="11">
    <source>
        <dbReference type="Proteomes" id="UP000092460"/>
    </source>
</evidence>
<accession>A0A1B0ASV9</accession>
<proteinExistence type="predicted"/>
<dbReference type="FunFam" id="3.30.160.60:FF:000100">
    <property type="entry name" value="Zinc finger 45-like"/>
    <property type="match status" value="2"/>
</dbReference>
<dbReference type="GO" id="GO:0008270">
    <property type="term" value="F:zinc ion binding"/>
    <property type="evidence" value="ECO:0007669"/>
    <property type="project" value="UniProtKB-KW"/>
</dbReference>
<dbReference type="GO" id="GO:0005634">
    <property type="term" value="C:nucleus"/>
    <property type="evidence" value="ECO:0007669"/>
    <property type="project" value="UniProtKB-SubCell"/>
</dbReference>
<dbReference type="Pfam" id="PF00096">
    <property type="entry name" value="zf-C2H2"/>
    <property type="match status" value="5"/>
</dbReference>
<dbReference type="FunFam" id="3.30.160.60:FF:000358">
    <property type="entry name" value="zinc finger protein 24"/>
    <property type="match status" value="1"/>
</dbReference>
<feature type="domain" description="C2H2-type" evidence="9">
    <location>
        <begin position="293"/>
        <end position="320"/>
    </location>
</feature>
<evidence type="ECO:0000256" key="2">
    <source>
        <dbReference type="ARBA" id="ARBA00022723"/>
    </source>
</evidence>
<dbReference type="EMBL" id="JXJN01003017">
    <property type="status" value="NOT_ANNOTATED_CDS"/>
    <property type="molecule type" value="Genomic_DNA"/>
</dbReference>
<feature type="domain" description="C2H2-type" evidence="9">
    <location>
        <begin position="349"/>
        <end position="376"/>
    </location>
</feature>
<organism evidence="10 11">
    <name type="scientific">Glossina palpalis gambiensis</name>
    <dbReference type="NCBI Taxonomy" id="67801"/>
    <lineage>
        <taxon>Eukaryota</taxon>
        <taxon>Metazoa</taxon>
        <taxon>Ecdysozoa</taxon>
        <taxon>Arthropoda</taxon>
        <taxon>Hexapoda</taxon>
        <taxon>Insecta</taxon>
        <taxon>Pterygota</taxon>
        <taxon>Neoptera</taxon>
        <taxon>Endopterygota</taxon>
        <taxon>Diptera</taxon>
        <taxon>Brachycera</taxon>
        <taxon>Muscomorpha</taxon>
        <taxon>Hippoboscoidea</taxon>
        <taxon>Glossinidae</taxon>
        <taxon>Glossina</taxon>
    </lineage>
</organism>
<dbReference type="PROSITE" id="PS50157">
    <property type="entry name" value="ZINC_FINGER_C2H2_2"/>
    <property type="match status" value="8"/>
</dbReference>
<dbReference type="InterPro" id="IPR036236">
    <property type="entry name" value="Znf_C2H2_sf"/>
</dbReference>
<reference evidence="11" key="1">
    <citation type="submission" date="2015-01" db="EMBL/GenBank/DDBJ databases">
        <authorList>
            <person name="Aksoy S."/>
            <person name="Warren W."/>
            <person name="Wilson R.K."/>
        </authorList>
    </citation>
    <scope>NUCLEOTIDE SEQUENCE [LARGE SCALE GENOMIC DNA]</scope>
    <source>
        <strain evidence="11">IAEA</strain>
    </source>
</reference>
<name>A0A1B0ASV9_9MUSC</name>
<dbReference type="AlphaFoldDB" id="A0A1B0ASV9"/>
<evidence type="ECO:0000256" key="4">
    <source>
        <dbReference type="ARBA" id="ARBA00022771"/>
    </source>
</evidence>
<dbReference type="Proteomes" id="UP000092460">
    <property type="component" value="Unassembled WGS sequence"/>
</dbReference>
<feature type="domain" description="C2H2-type" evidence="9">
    <location>
        <begin position="436"/>
        <end position="463"/>
    </location>
</feature>
<keyword evidence="3" id="KW-0677">Repeat</keyword>
<feature type="compositionally biased region" description="Low complexity" evidence="8">
    <location>
        <begin position="82"/>
        <end position="104"/>
    </location>
</feature>
<reference evidence="10" key="2">
    <citation type="submission" date="2020-05" db="UniProtKB">
        <authorList>
            <consortium name="EnsemblMetazoa"/>
        </authorList>
    </citation>
    <scope>IDENTIFICATION</scope>
    <source>
        <strain evidence="10">IAEA</strain>
    </source>
</reference>
<dbReference type="PANTHER" id="PTHR23226">
    <property type="entry name" value="ZINC FINGER AND SCAN DOMAIN-CONTAINING"/>
    <property type="match status" value="1"/>
</dbReference>
<dbReference type="STRING" id="67801.A0A1B0ASV9"/>
<protein>
    <recommendedName>
        <fullName evidence="9">C2H2-type domain-containing protein</fullName>
    </recommendedName>
</protein>
<feature type="domain" description="C2H2-type" evidence="9">
    <location>
        <begin position="142"/>
        <end position="165"/>
    </location>
</feature>
<dbReference type="GO" id="GO:0000978">
    <property type="term" value="F:RNA polymerase II cis-regulatory region sequence-specific DNA binding"/>
    <property type="evidence" value="ECO:0007669"/>
    <property type="project" value="TreeGrafter"/>
</dbReference>
<evidence type="ECO:0000256" key="7">
    <source>
        <dbReference type="PROSITE-ProRule" id="PRU00042"/>
    </source>
</evidence>
<dbReference type="InterPro" id="IPR013087">
    <property type="entry name" value="Znf_C2H2_type"/>
</dbReference>
<dbReference type="SMART" id="SM00355">
    <property type="entry name" value="ZnF_C2H2"/>
    <property type="match status" value="8"/>
</dbReference>
<dbReference type="FunFam" id="3.30.160.60:FF:001171">
    <property type="entry name" value="Zinc finger protein 236"/>
    <property type="match status" value="1"/>
</dbReference>
<feature type="domain" description="C2H2-type" evidence="9">
    <location>
        <begin position="406"/>
        <end position="430"/>
    </location>
</feature>
<dbReference type="Pfam" id="PF13894">
    <property type="entry name" value="zf-C2H2_4"/>
    <property type="match status" value="1"/>
</dbReference>
<dbReference type="GO" id="GO:0000981">
    <property type="term" value="F:DNA-binding transcription factor activity, RNA polymerase II-specific"/>
    <property type="evidence" value="ECO:0007669"/>
    <property type="project" value="TreeGrafter"/>
</dbReference>
<evidence type="ECO:0000256" key="6">
    <source>
        <dbReference type="ARBA" id="ARBA00023242"/>
    </source>
</evidence>
<feature type="domain" description="C2H2-type" evidence="9">
    <location>
        <begin position="377"/>
        <end position="405"/>
    </location>
</feature>
<feature type="domain" description="C2H2-type" evidence="9">
    <location>
        <begin position="321"/>
        <end position="348"/>
    </location>
</feature>
<keyword evidence="2" id="KW-0479">Metal-binding</keyword>
<keyword evidence="11" id="KW-1185">Reference proteome</keyword>
<evidence type="ECO:0000256" key="3">
    <source>
        <dbReference type="ARBA" id="ARBA00022737"/>
    </source>
</evidence>
<dbReference type="PANTHER" id="PTHR23226:SF416">
    <property type="entry name" value="FI01424P"/>
    <property type="match status" value="1"/>
</dbReference>
<feature type="domain" description="C2H2-type" evidence="9">
    <location>
        <begin position="463"/>
        <end position="490"/>
    </location>
</feature>
<evidence type="ECO:0000259" key="9">
    <source>
        <dbReference type="PROSITE" id="PS50157"/>
    </source>
</evidence>